<protein>
    <submittedName>
        <fullName evidence="7">O(6)-methylguanine-induced apoptosis 2</fullName>
    </submittedName>
</protein>
<dbReference type="GO" id="GO:0001939">
    <property type="term" value="C:female pronucleus"/>
    <property type="evidence" value="ECO:0007669"/>
    <property type="project" value="TreeGrafter"/>
</dbReference>
<evidence type="ECO:0000256" key="3">
    <source>
        <dbReference type="ARBA" id="ARBA00022490"/>
    </source>
</evidence>
<dbReference type="GO" id="GO:0003682">
    <property type="term" value="F:chromatin binding"/>
    <property type="evidence" value="ECO:0007669"/>
    <property type="project" value="TreeGrafter"/>
</dbReference>
<dbReference type="GO" id="GO:0044727">
    <property type="term" value="P:epigenetic programing of male pronucleus"/>
    <property type="evidence" value="ECO:0007669"/>
    <property type="project" value="TreeGrafter"/>
</dbReference>
<feature type="region of interest" description="Disordered" evidence="5">
    <location>
        <begin position="231"/>
        <end position="269"/>
    </location>
</feature>
<evidence type="ECO:0000313" key="7">
    <source>
        <dbReference type="WBParaSite" id="maker-uti_cns_0007096-snap-gene-0.9-mRNA-1"/>
    </source>
</evidence>
<dbReference type="GO" id="GO:0042585">
    <property type="term" value="C:germinal vesicle"/>
    <property type="evidence" value="ECO:0007669"/>
    <property type="project" value="TreeGrafter"/>
</dbReference>
<keyword evidence="6" id="KW-1185">Reference proteome</keyword>
<keyword evidence="3" id="KW-0963">Cytoplasm</keyword>
<reference evidence="7" key="1">
    <citation type="submission" date="2016-11" db="UniProtKB">
        <authorList>
            <consortium name="WormBaseParasite"/>
        </authorList>
    </citation>
    <scope>IDENTIFICATION</scope>
</reference>
<evidence type="ECO:0000256" key="4">
    <source>
        <dbReference type="ARBA" id="ARBA00023242"/>
    </source>
</evidence>
<dbReference type="Proteomes" id="UP000095280">
    <property type="component" value="Unplaced"/>
</dbReference>
<feature type="region of interest" description="Disordered" evidence="5">
    <location>
        <begin position="19"/>
        <end position="40"/>
    </location>
</feature>
<dbReference type="WBParaSite" id="maker-uti_cns_0007096-snap-gene-0.9-mRNA-1">
    <property type="protein sequence ID" value="maker-uti_cns_0007096-snap-gene-0.9-mRNA-1"/>
    <property type="gene ID" value="maker-uti_cns_0007096-snap-gene-0.9"/>
</dbReference>
<comment type="subcellular location">
    <subcellularLocation>
        <location evidence="2">Cytoplasm</location>
    </subcellularLocation>
    <subcellularLocation>
        <location evidence="1">Nucleus</location>
    </subcellularLocation>
</comment>
<organism evidence="6 7">
    <name type="scientific">Macrostomum lignano</name>
    <dbReference type="NCBI Taxonomy" id="282301"/>
    <lineage>
        <taxon>Eukaryota</taxon>
        <taxon>Metazoa</taxon>
        <taxon>Spiralia</taxon>
        <taxon>Lophotrochozoa</taxon>
        <taxon>Platyhelminthes</taxon>
        <taxon>Rhabditophora</taxon>
        <taxon>Macrostomorpha</taxon>
        <taxon>Macrostomida</taxon>
        <taxon>Macrostomidae</taxon>
        <taxon>Macrostomum</taxon>
    </lineage>
</organism>
<feature type="region of interest" description="Disordered" evidence="5">
    <location>
        <begin position="150"/>
        <end position="171"/>
    </location>
</feature>
<name>A0A1I8HN70_9PLAT</name>
<feature type="compositionally biased region" description="Pro residues" evidence="5">
    <location>
        <begin position="243"/>
        <end position="253"/>
    </location>
</feature>
<feature type="compositionally biased region" description="Gly residues" evidence="5">
    <location>
        <begin position="114"/>
        <end position="126"/>
    </location>
</feature>
<dbReference type="GO" id="GO:0042393">
    <property type="term" value="F:histone binding"/>
    <property type="evidence" value="ECO:0007669"/>
    <property type="project" value="TreeGrafter"/>
</dbReference>
<feature type="region of interest" description="Disordered" evidence="5">
    <location>
        <begin position="194"/>
        <end position="219"/>
    </location>
</feature>
<sequence length="362" mass="38150">MSDSVQILHNDSVVKRIHGNPNGNQNRVRKGYSAAKPNSSIPSKYQTVVIDTADSKGFMSTAKRFNYDLSNHVTPAPNYYALGSGGSSVATDSPSYGKRGTGGLASKTVRRTDGGGGGGVPVGPGPAGYNIGDTGRVGSRADFNRASATSSFHPPIAVPRPAGAASDGPGPNRYNTLNALARLRENRTRDLASVFKSSSGREPIGHGDAARRPGPGAYDVTRADRLIGEASRAPVSCFRPSGPRRPGPKPTDNPGPGAYDHEPDRQAKRGGFQFPMQHYLCLSAPALPLPPQAPLPGPGQYELAPRPVSKHYMSSSMFLSNTSRWAGRAVGDATSLPGPAHYQPEVPAKQNFSYNADGHWAV</sequence>
<dbReference type="GO" id="GO:0005737">
    <property type="term" value="C:cytoplasm"/>
    <property type="evidence" value="ECO:0007669"/>
    <property type="project" value="UniProtKB-SubCell"/>
</dbReference>
<dbReference type="Pfam" id="PF07004">
    <property type="entry name" value="SHIPPO-rpt"/>
    <property type="match status" value="3"/>
</dbReference>
<dbReference type="InterPro" id="IPR010736">
    <property type="entry name" value="SHIPPO-rpt"/>
</dbReference>
<evidence type="ECO:0000313" key="6">
    <source>
        <dbReference type="Proteomes" id="UP000095280"/>
    </source>
</evidence>
<accession>A0A1I8HN70</accession>
<evidence type="ECO:0000256" key="1">
    <source>
        <dbReference type="ARBA" id="ARBA00004123"/>
    </source>
</evidence>
<evidence type="ECO:0000256" key="5">
    <source>
        <dbReference type="SAM" id="MobiDB-lite"/>
    </source>
</evidence>
<dbReference type="AlphaFoldDB" id="A0A1I8HN70"/>
<dbReference type="GO" id="GO:0001940">
    <property type="term" value="C:male pronucleus"/>
    <property type="evidence" value="ECO:0007669"/>
    <property type="project" value="TreeGrafter"/>
</dbReference>
<dbReference type="PANTHER" id="PTHR35678:SF1">
    <property type="entry name" value="PROTEIN STPG4"/>
    <property type="match status" value="1"/>
</dbReference>
<feature type="region of interest" description="Disordered" evidence="5">
    <location>
        <begin position="86"/>
        <end position="126"/>
    </location>
</feature>
<evidence type="ECO:0000256" key="2">
    <source>
        <dbReference type="ARBA" id="ARBA00004496"/>
    </source>
</evidence>
<keyword evidence="4" id="KW-0539">Nucleus</keyword>
<dbReference type="PANTHER" id="PTHR35678">
    <property type="entry name" value="PROTEIN STPG4"/>
    <property type="match status" value="1"/>
</dbReference>
<proteinExistence type="predicted"/>